<dbReference type="KEGG" id="pxu:106122891"/>
<feature type="domain" description="BED-type" evidence="6">
    <location>
        <begin position="1"/>
        <end position="51"/>
    </location>
</feature>
<evidence type="ECO:0000256" key="3">
    <source>
        <dbReference type="ARBA" id="ARBA00022833"/>
    </source>
</evidence>
<gene>
    <name evidence="7" type="primary">LOC106122891</name>
</gene>
<dbReference type="AlphaFoldDB" id="A0AAJ6ZKJ8"/>
<keyword evidence="2 4" id="KW-0863">Zinc-finger</keyword>
<name>A0AAJ6ZKJ8_PAPXU</name>
<dbReference type="GO" id="GO:0005634">
    <property type="term" value="C:nucleus"/>
    <property type="evidence" value="ECO:0007669"/>
    <property type="project" value="TreeGrafter"/>
</dbReference>
<evidence type="ECO:0000256" key="4">
    <source>
        <dbReference type="PROSITE-ProRule" id="PRU00027"/>
    </source>
</evidence>
<feature type="domain" description="BED-type" evidence="6">
    <location>
        <begin position="82"/>
        <end position="134"/>
    </location>
</feature>
<evidence type="ECO:0000256" key="2">
    <source>
        <dbReference type="ARBA" id="ARBA00022771"/>
    </source>
</evidence>
<dbReference type="Proteomes" id="UP000694872">
    <property type="component" value="Unplaced"/>
</dbReference>
<dbReference type="InterPro" id="IPR003656">
    <property type="entry name" value="Znf_BED"/>
</dbReference>
<organism evidence="7">
    <name type="scientific">Papilio xuthus</name>
    <name type="common">Asian swallowtail butterfly</name>
    <dbReference type="NCBI Taxonomy" id="66420"/>
    <lineage>
        <taxon>Eukaryota</taxon>
        <taxon>Metazoa</taxon>
        <taxon>Ecdysozoa</taxon>
        <taxon>Arthropoda</taxon>
        <taxon>Hexapoda</taxon>
        <taxon>Insecta</taxon>
        <taxon>Pterygota</taxon>
        <taxon>Neoptera</taxon>
        <taxon>Endopterygota</taxon>
        <taxon>Lepidoptera</taxon>
        <taxon>Glossata</taxon>
        <taxon>Ditrysia</taxon>
        <taxon>Papilionoidea</taxon>
        <taxon>Papilionidae</taxon>
        <taxon>Papilioninae</taxon>
        <taxon>Papilio</taxon>
    </lineage>
</organism>
<dbReference type="SUPFAM" id="SSF57667">
    <property type="entry name" value="beta-beta-alpha zinc fingers"/>
    <property type="match status" value="2"/>
</dbReference>
<dbReference type="InterPro" id="IPR013087">
    <property type="entry name" value="Znf_C2H2_type"/>
</dbReference>
<keyword evidence="1" id="KW-0479">Metal-binding</keyword>
<dbReference type="PANTHER" id="PTHR34396:SF25">
    <property type="entry name" value="BOUNDARY ELEMENT ASSOCIATED FACTOR"/>
    <property type="match status" value="1"/>
</dbReference>
<dbReference type="InterPro" id="IPR053031">
    <property type="entry name" value="Cuticle_assoc_protein"/>
</dbReference>
<feature type="region of interest" description="Disordered" evidence="5">
    <location>
        <begin position="127"/>
        <end position="176"/>
    </location>
</feature>
<dbReference type="GO" id="GO:0008270">
    <property type="term" value="F:zinc ion binding"/>
    <property type="evidence" value="ECO:0007669"/>
    <property type="project" value="UniProtKB-KW"/>
</dbReference>
<evidence type="ECO:0000256" key="5">
    <source>
        <dbReference type="SAM" id="MobiDB-lite"/>
    </source>
</evidence>
<dbReference type="PANTHER" id="PTHR34396">
    <property type="entry name" value="OS03G0264950 PROTEIN-RELATED"/>
    <property type="match status" value="1"/>
</dbReference>
<protein>
    <submittedName>
        <fullName evidence="7">Uncharacterized protein LOC106122891 isoform X1</fullName>
    </submittedName>
</protein>
<sequence length="395" mass="44923">MMTSKMWEYFLQCESDDGVKRAQCTFCDRLLSYSSTTYNLKSHLMRLHPEEVGFKNTDKLRSSVLKPVINSELRKLATLKRRNESVVWSFFTKSETNERVATCNLCNKTFSYRSSNTNLRTHLKRTHPDEFIENDNNDIDDNNEISYNESGDDDTAQSNNIDDDSNHSTAEADPWSFFEKETGGRARCVVCRASLPHRIRDLKQHLKDNHPKLAQGFDQASDSDDDQNDSYTEVVYLEEETRKVKKPQKNPRISYTTSQMVKPAKISKLSSSSNERYDEYDDQIKKFSNYVASLLKEVPKDACMKLQMEIINLIMTTKLKLPTETTENKMIIDGVPVAIQTMSAVPGAGFIVTVPTTVSAVHPAPVAPTAAQNKPTFTVEEVKESTNECRDLPKL</sequence>
<evidence type="ECO:0000259" key="6">
    <source>
        <dbReference type="PROSITE" id="PS50808"/>
    </source>
</evidence>
<dbReference type="GO" id="GO:1990837">
    <property type="term" value="F:sequence-specific double-stranded DNA binding"/>
    <property type="evidence" value="ECO:0007669"/>
    <property type="project" value="TreeGrafter"/>
</dbReference>
<keyword evidence="3" id="KW-0862">Zinc</keyword>
<dbReference type="GeneID" id="106122891"/>
<proteinExistence type="predicted"/>
<evidence type="ECO:0000313" key="7">
    <source>
        <dbReference type="RefSeq" id="XP_013174485.1"/>
    </source>
</evidence>
<dbReference type="SMART" id="SM00614">
    <property type="entry name" value="ZnF_BED"/>
    <property type="match status" value="3"/>
</dbReference>
<dbReference type="GO" id="GO:0006357">
    <property type="term" value="P:regulation of transcription by RNA polymerase II"/>
    <property type="evidence" value="ECO:0007669"/>
    <property type="project" value="TreeGrafter"/>
</dbReference>
<feature type="compositionally biased region" description="Acidic residues" evidence="5">
    <location>
        <begin position="131"/>
        <end position="143"/>
    </location>
</feature>
<dbReference type="Pfam" id="PF02892">
    <property type="entry name" value="zf-BED"/>
    <property type="match status" value="2"/>
</dbReference>
<accession>A0AAJ6ZKJ8</accession>
<dbReference type="PROSITE" id="PS50808">
    <property type="entry name" value="ZF_BED"/>
    <property type="match status" value="2"/>
</dbReference>
<dbReference type="Gene3D" id="3.30.160.60">
    <property type="entry name" value="Classic Zinc Finger"/>
    <property type="match status" value="1"/>
</dbReference>
<reference evidence="7" key="1">
    <citation type="submission" date="2025-08" db="UniProtKB">
        <authorList>
            <consortium name="RefSeq"/>
        </authorList>
    </citation>
    <scope>IDENTIFICATION</scope>
</reference>
<dbReference type="SMART" id="SM00355">
    <property type="entry name" value="ZnF_C2H2"/>
    <property type="match status" value="3"/>
</dbReference>
<dbReference type="InterPro" id="IPR036236">
    <property type="entry name" value="Znf_C2H2_sf"/>
</dbReference>
<evidence type="ECO:0000256" key="1">
    <source>
        <dbReference type="ARBA" id="ARBA00022723"/>
    </source>
</evidence>
<dbReference type="RefSeq" id="XP_013174485.1">
    <property type="nucleotide sequence ID" value="XM_013319031.1"/>
</dbReference>